<dbReference type="PANTHER" id="PTHR33877">
    <property type="entry name" value="SLL1193 PROTEIN"/>
    <property type="match status" value="1"/>
</dbReference>
<feature type="domain" description="HNH nuclease" evidence="1">
    <location>
        <begin position="190"/>
        <end position="241"/>
    </location>
</feature>
<accession>D6TCC0</accession>
<dbReference type="NCBIfam" id="NF040563">
    <property type="entry name" value="guided_IscB"/>
    <property type="match status" value="1"/>
</dbReference>
<dbReference type="eggNOG" id="COG1403">
    <property type="taxonomic scope" value="Bacteria"/>
</dbReference>
<organism evidence="2 3">
    <name type="scientific">Ktedonobacter racemifer DSM 44963</name>
    <dbReference type="NCBI Taxonomy" id="485913"/>
    <lineage>
        <taxon>Bacteria</taxon>
        <taxon>Bacillati</taxon>
        <taxon>Chloroflexota</taxon>
        <taxon>Ktedonobacteria</taxon>
        <taxon>Ktedonobacterales</taxon>
        <taxon>Ktedonobacteraceae</taxon>
        <taxon>Ktedonobacter</taxon>
    </lineage>
</organism>
<dbReference type="CDD" id="cd00085">
    <property type="entry name" value="HNHc"/>
    <property type="match status" value="1"/>
</dbReference>
<dbReference type="GO" id="GO:0008270">
    <property type="term" value="F:zinc ion binding"/>
    <property type="evidence" value="ECO:0007669"/>
    <property type="project" value="InterPro"/>
</dbReference>
<dbReference type="Proteomes" id="UP000004508">
    <property type="component" value="Unassembled WGS sequence"/>
</dbReference>
<dbReference type="SMART" id="SM00507">
    <property type="entry name" value="HNHc"/>
    <property type="match status" value="1"/>
</dbReference>
<dbReference type="InterPro" id="IPR052892">
    <property type="entry name" value="NA-targeting_endonuclease"/>
</dbReference>
<keyword evidence="2" id="KW-0540">Nuclease</keyword>
<keyword evidence="3" id="KW-1185">Reference proteome</keyword>
<dbReference type="Gene3D" id="1.10.30.50">
    <property type="match status" value="1"/>
</dbReference>
<keyword evidence="2" id="KW-0255">Endonuclease</keyword>
<dbReference type="Pfam" id="PF14239">
    <property type="entry name" value="RRXRR"/>
    <property type="match status" value="1"/>
</dbReference>
<gene>
    <name evidence="2" type="ORF">Krac_11526</name>
</gene>
<proteinExistence type="predicted"/>
<dbReference type="EMBL" id="ADVG01000001">
    <property type="protein sequence ID" value="EFH89937.1"/>
    <property type="molecule type" value="Genomic_DNA"/>
</dbReference>
<dbReference type="GO" id="GO:0003676">
    <property type="term" value="F:nucleic acid binding"/>
    <property type="evidence" value="ECO:0007669"/>
    <property type="project" value="InterPro"/>
</dbReference>
<evidence type="ECO:0000313" key="3">
    <source>
        <dbReference type="Proteomes" id="UP000004508"/>
    </source>
</evidence>
<dbReference type="PANTHER" id="PTHR33877:SF2">
    <property type="entry name" value="OS07G0170200 PROTEIN"/>
    <property type="match status" value="1"/>
</dbReference>
<dbReference type="RefSeq" id="WP_007906915.1">
    <property type="nucleotide sequence ID" value="NZ_ADVG01000001.1"/>
</dbReference>
<protein>
    <submittedName>
        <fullName evidence="2">HNH endonuclease</fullName>
    </submittedName>
</protein>
<dbReference type="Pfam" id="PF01844">
    <property type="entry name" value="HNH"/>
    <property type="match status" value="1"/>
</dbReference>
<keyword evidence="2" id="KW-0378">Hydrolase</keyword>
<dbReference type="OrthoDB" id="167033at2"/>
<evidence type="ECO:0000259" key="1">
    <source>
        <dbReference type="SMART" id="SM00507"/>
    </source>
</evidence>
<sequence length="429" mass="48374">MVFVLDRYKKPLMPCTPRRARLLLARKRAVVHRLSPFTIRLKDRSVQQSTLQPVALKIDPGAKTTGLALARVEETSEGEVHHALHLAELSHRGEEVRDRLRKRAGYRRRRRSTNLRYRPARFLNRRRAPGWLPPSLRSRIDNVLSWGRRYQRWVPLVRIAVERVKFDTQLLQQPEISGVEYQRGELAGWEVRAYLLEKFGRRCVYCGRTDTPFELDHIQPRSRGGSNRVSNLALSCHTCNAAKGERTAAEFGHPEVAAQAKQPLRDTAAVNATRYALCDELRTLDLPLTTWSGGRTRWNRARFSIPKTHALDALCVGEVAGVKVGAHQALAITATGRGRYSRTNVDESGFPVGSLMRRKQVLGIKTGDRVRAMVPEGFAAQGTHTGRIAVRANKHFRMGKVQGIPARFCRVLQLADGYDYAVVATTLQG</sequence>
<dbReference type="AlphaFoldDB" id="D6TCC0"/>
<dbReference type="InterPro" id="IPR047693">
    <property type="entry name" value="RNA-guided_IscB-like"/>
</dbReference>
<dbReference type="InterPro" id="IPR003615">
    <property type="entry name" value="HNH_nuc"/>
</dbReference>
<dbReference type="InterPro" id="IPR002711">
    <property type="entry name" value="HNH"/>
</dbReference>
<evidence type="ECO:0000313" key="2">
    <source>
        <dbReference type="EMBL" id="EFH89937.1"/>
    </source>
</evidence>
<comment type="caution">
    <text evidence="2">The sequence shown here is derived from an EMBL/GenBank/DDBJ whole genome shotgun (WGS) entry which is preliminary data.</text>
</comment>
<reference evidence="2 3" key="1">
    <citation type="journal article" date="2011" name="Stand. Genomic Sci.">
        <title>Non-contiguous finished genome sequence and contextual data of the filamentous soil bacterium Ktedonobacter racemifer type strain (SOSP1-21).</title>
        <authorList>
            <person name="Chang Y.J."/>
            <person name="Land M."/>
            <person name="Hauser L."/>
            <person name="Chertkov O."/>
            <person name="Del Rio T.G."/>
            <person name="Nolan M."/>
            <person name="Copeland A."/>
            <person name="Tice H."/>
            <person name="Cheng J.F."/>
            <person name="Lucas S."/>
            <person name="Han C."/>
            <person name="Goodwin L."/>
            <person name="Pitluck S."/>
            <person name="Ivanova N."/>
            <person name="Ovchinikova G."/>
            <person name="Pati A."/>
            <person name="Chen A."/>
            <person name="Palaniappan K."/>
            <person name="Mavromatis K."/>
            <person name="Liolios K."/>
            <person name="Brettin T."/>
            <person name="Fiebig A."/>
            <person name="Rohde M."/>
            <person name="Abt B."/>
            <person name="Goker M."/>
            <person name="Detter J.C."/>
            <person name="Woyke T."/>
            <person name="Bristow J."/>
            <person name="Eisen J.A."/>
            <person name="Markowitz V."/>
            <person name="Hugenholtz P."/>
            <person name="Kyrpides N.C."/>
            <person name="Klenk H.P."/>
            <person name="Lapidus A."/>
        </authorList>
    </citation>
    <scope>NUCLEOTIDE SEQUENCE [LARGE SCALE GENOMIC DNA]</scope>
    <source>
        <strain evidence="3">DSM 44963</strain>
    </source>
</reference>
<dbReference type="GO" id="GO:0004519">
    <property type="term" value="F:endonuclease activity"/>
    <property type="evidence" value="ECO:0007669"/>
    <property type="project" value="UniProtKB-KW"/>
</dbReference>
<dbReference type="InterPro" id="IPR025938">
    <property type="entry name" value="RRXRR_dom"/>
</dbReference>
<name>D6TCC0_KTERA</name>
<dbReference type="InParanoid" id="D6TCC0"/>